<dbReference type="NCBIfam" id="NF038013">
    <property type="entry name" value="AceTr_1"/>
    <property type="match status" value="1"/>
</dbReference>
<feature type="transmembrane region" description="Helical" evidence="6">
    <location>
        <begin position="85"/>
        <end position="103"/>
    </location>
</feature>
<dbReference type="GO" id="GO:0015123">
    <property type="term" value="F:acetate transmembrane transporter activity"/>
    <property type="evidence" value="ECO:0007669"/>
    <property type="project" value="TreeGrafter"/>
</dbReference>
<evidence type="ECO:0000256" key="3">
    <source>
        <dbReference type="ARBA" id="ARBA00022692"/>
    </source>
</evidence>
<proteinExistence type="inferred from homology"/>
<keyword evidence="8" id="KW-1185">Reference proteome</keyword>
<keyword evidence="3 6" id="KW-0812">Transmembrane</keyword>
<feature type="transmembrane region" description="Helical" evidence="6">
    <location>
        <begin position="149"/>
        <end position="168"/>
    </location>
</feature>
<dbReference type="GO" id="GO:0005886">
    <property type="term" value="C:plasma membrane"/>
    <property type="evidence" value="ECO:0007669"/>
    <property type="project" value="TreeGrafter"/>
</dbReference>
<protein>
    <recommendedName>
        <fullName evidence="9">GPR1/FUN34/yaaH family protein</fullName>
    </recommendedName>
</protein>
<dbReference type="InterPro" id="IPR051633">
    <property type="entry name" value="AceTr"/>
</dbReference>
<dbReference type="Proteomes" id="UP000008366">
    <property type="component" value="Unassembled WGS sequence"/>
</dbReference>
<dbReference type="PANTHER" id="PTHR31123:SF1">
    <property type="entry name" value="ACCUMULATION OF DYADS PROTEIN 2-RELATED"/>
    <property type="match status" value="1"/>
</dbReference>
<dbReference type="InterPro" id="IPR000791">
    <property type="entry name" value="Gpr1/Fun34/SatP-like"/>
</dbReference>
<evidence type="ECO:0000256" key="2">
    <source>
        <dbReference type="ARBA" id="ARBA00005587"/>
    </source>
</evidence>
<keyword evidence="5 6" id="KW-0472">Membrane</keyword>
<comment type="caution">
    <text evidence="7">The sequence shown here is derived from an EMBL/GenBank/DDBJ whole genome shotgun (WGS) entry which is preliminary data.</text>
</comment>
<name>K6WWQ4_9MICO</name>
<feature type="transmembrane region" description="Helical" evidence="6">
    <location>
        <begin position="47"/>
        <end position="65"/>
    </location>
</feature>
<organism evidence="7 8">
    <name type="scientific">Kineosphaera limosa NBRC 100340</name>
    <dbReference type="NCBI Taxonomy" id="1184609"/>
    <lineage>
        <taxon>Bacteria</taxon>
        <taxon>Bacillati</taxon>
        <taxon>Actinomycetota</taxon>
        <taxon>Actinomycetes</taxon>
        <taxon>Micrococcales</taxon>
        <taxon>Dermatophilaceae</taxon>
        <taxon>Kineosphaera</taxon>
    </lineage>
</organism>
<evidence type="ECO:0000256" key="1">
    <source>
        <dbReference type="ARBA" id="ARBA00004141"/>
    </source>
</evidence>
<evidence type="ECO:0000313" key="8">
    <source>
        <dbReference type="Proteomes" id="UP000008366"/>
    </source>
</evidence>
<comment type="similarity">
    <text evidence="2">Belongs to the acetate uptake transporter (AceTr) (TC 2.A.96) family.</text>
</comment>
<feature type="transmembrane region" description="Helical" evidence="6">
    <location>
        <begin position="20"/>
        <end position="40"/>
    </location>
</feature>
<evidence type="ECO:0000256" key="6">
    <source>
        <dbReference type="SAM" id="Phobius"/>
    </source>
</evidence>
<evidence type="ECO:0000256" key="5">
    <source>
        <dbReference type="ARBA" id="ARBA00023136"/>
    </source>
</evidence>
<comment type="subcellular location">
    <subcellularLocation>
        <location evidence="1">Membrane</location>
        <topology evidence="1">Multi-pass membrane protein</topology>
    </subcellularLocation>
</comment>
<reference evidence="7 8" key="1">
    <citation type="submission" date="2012-08" db="EMBL/GenBank/DDBJ databases">
        <title>Whole genome shotgun sequence of Kineosphaera limosa NBRC 100340.</title>
        <authorList>
            <person name="Yoshida I."/>
            <person name="Isaki S."/>
            <person name="Hosoyama A."/>
            <person name="Tsuchikane K."/>
            <person name="Katsumata H."/>
            <person name="Ando Y."/>
            <person name="Ohji S."/>
            <person name="Hamada M."/>
            <person name="Tamura T."/>
            <person name="Yamazoe A."/>
            <person name="Yamazaki S."/>
            <person name="Fujita N."/>
        </authorList>
    </citation>
    <scope>NUCLEOTIDE SEQUENCE [LARGE SCALE GENOMIC DNA]</scope>
    <source>
        <strain evidence="7 8">NBRC 100340</strain>
    </source>
</reference>
<dbReference type="AlphaFoldDB" id="K6WWQ4"/>
<gene>
    <name evidence="7" type="ORF">KILIM_118_00050</name>
</gene>
<accession>K6WWQ4</accession>
<dbReference type="PANTHER" id="PTHR31123">
    <property type="entry name" value="ACCUMULATION OF DYADS PROTEIN 2-RELATED"/>
    <property type="match status" value="1"/>
</dbReference>
<feature type="transmembrane region" description="Helical" evidence="6">
    <location>
        <begin position="110"/>
        <end position="129"/>
    </location>
</feature>
<evidence type="ECO:0000256" key="4">
    <source>
        <dbReference type="ARBA" id="ARBA00022989"/>
    </source>
</evidence>
<keyword evidence="4 6" id="KW-1133">Transmembrane helix</keyword>
<dbReference type="eggNOG" id="COG1584">
    <property type="taxonomic scope" value="Bacteria"/>
</dbReference>
<dbReference type="Pfam" id="PF01184">
    <property type="entry name" value="Gpr1_Fun34_YaaH"/>
    <property type="match status" value="1"/>
</dbReference>
<evidence type="ECO:0008006" key="9">
    <source>
        <dbReference type="Google" id="ProtNLM"/>
    </source>
</evidence>
<dbReference type="EMBL" id="BAHD01000118">
    <property type="protein sequence ID" value="GAB98256.1"/>
    <property type="molecule type" value="Genomic_DNA"/>
</dbReference>
<evidence type="ECO:0000313" key="7">
    <source>
        <dbReference type="EMBL" id="GAB98256.1"/>
    </source>
</evidence>
<sequence>MTTFVLSTFNAGLMPTTLEPVVLGLALFYGGIVQVFAGLLEFFKENTLGGVAFCSYGGFWLALWYLSSHTEFSATITPSDKGHAVGLFLLGWTIFTAYMTVCVARTNNALLITFVFLLAAFVCLTIGDFAGSTLATRLGGWTGFGAAAGAWYCSFAATMNATAGRAIVPVGPRSR</sequence>